<organism evidence="2 3">
    <name type="scientific">Blastococcus saxobsidens (strain DD2)</name>
    <dbReference type="NCBI Taxonomy" id="1146883"/>
    <lineage>
        <taxon>Bacteria</taxon>
        <taxon>Bacillati</taxon>
        <taxon>Actinomycetota</taxon>
        <taxon>Actinomycetes</taxon>
        <taxon>Geodermatophilales</taxon>
        <taxon>Geodermatophilaceae</taxon>
        <taxon>Blastococcus</taxon>
    </lineage>
</organism>
<proteinExistence type="predicted"/>
<evidence type="ECO:0000259" key="1">
    <source>
        <dbReference type="Pfam" id="PF24024"/>
    </source>
</evidence>
<dbReference type="Proteomes" id="UP000007517">
    <property type="component" value="Chromosome"/>
</dbReference>
<dbReference type="Pfam" id="PF24024">
    <property type="entry name" value="DUF7336"/>
    <property type="match status" value="1"/>
</dbReference>
<dbReference type="HOGENOM" id="CLU_183116_1_0_11"/>
<name>H6RW23_BLASD</name>
<accession>H6RW23</accession>
<dbReference type="InterPro" id="IPR055760">
    <property type="entry name" value="DUF7336"/>
</dbReference>
<dbReference type="OrthoDB" id="1453790at2"/>
<dbReference type="AlphaFoldDB" id="H6RW23"/>
<protein>
    <recommendedName>
        <fullName evidence="1">DUF7336 domain-containing protein</fullName>
    </recommendedName>
</protein>
<gene>
    <name evidence="2" type="ordered locus">BLASA_1096</name>
</gene>
<feature type="domain" description="DUF7336" evidence="1">
    <location>
        <begin position="1"/>
        <end position="73"/>
    </location>
</feature>
<dbReference type="EMBL" id="FO117623">
    <property type="protein sequence ID" value="CCG02040.1"/>
    <property type="molecule type" value="Genomic_DNA"/>
</dbReference>
<sequence>MTVFLLWHMRPLGPDETNEERETDDKLCGVFSTEERAEAARQQLMTVEGFIDYPEHFLVDECEVDGVQWDTGFVSLRPNDD</sequence>
<dbReference type="KEGG" id="bsd:BLASA_1096"/>
<evidence type="ECO:0000313" key="2">
    <source>
        <dbReference type="EMBL" id="CCG02040.1"/>
    </source>
</evidence>
<dbReference type="RefSeq" id="WP_014374944.1">
    <property type="nucleotide sequence ID" value="NC_016943.1"/>
</dbReference>
<reference evidence="3" key="2">
    <citation type="submission" date="2012-02" db="EMBL/GenBank/DDBJ databases">
        <title>Complete genome sequence of Blastococcus saxobsidens strain DD2.</title>
        <authorList>
            <person name="Genoscope."/>
        </authorList>
    </citation>
    <scope>NUCLEOTIDE SEQUENCE [LARGE SCALE GENOMIC DNA]</scope>
    <source>
        <strain evidence="3">DD2</strain>
    </source>
</reference>
<reference evidence="2 3" key="1">
    <citation type="journal article" date="2012" name="J. Bacteriol.">
        <title>Genome Sequence of Blastococcus saxobsidens DD2, a Stone-Inhabiting Bacterium.</title>
        <authorList>
            <person name="Chouaia B."/>
            <person name="Crotti E."/>
            <person name="Brusetti L."/>
            <person name="Daffonchio D."/>
            <person name="Essoussi I."/>
            <person name="Nouioui I."/>
            <person name="Sbissi I."/>
            <person name="Ghodhbane-Gtari F."/>
            <person name="Gtari M."/>
            <person name="Vacherie B."/>
            <person name="Barbe V."/>
            <person name="Medigue C."/>
            <person name="Gury J."/>
            <person name="Pujic P."/>
            <person name="Normand P."/>
        </authorList>
    </citation>
    <scope>NUCLEOTIDE SEQUENCE [LARGE SCALE GENOMIC DNA]</scope>
    <source>
        <strain evidence="2 3">DD2</strain>
    </source>
</reference>
<keyword evidence="3" id="KW-1185">Reference proteome</keyword>
<evidence type="ECO:0000313" key="3">
    <source>
        <dbReference type="Proteomes" id="UP000007517"/>
    </source>
</evidence>